<evidence type="ECO:0000313" key="6">
    <source>
        <dbReference type="Proteomes" id="UP000199184"/>
    </source>
</evidence>
<protein>
    <submittedName>
        <fullName evidence="5">Helix-turn-helix domain-containing protein</fullName>
    </submittedName>
</protein>
<gene>
    <name evidence="5" type="ORF">GA0061098_1002115</name>
</gene>
<organism evidence="5 6">
    <name type="scientific">Bradyrhizobium shewense</name>
    <dbReference type="NCBI Taxonomy" id="1761772"/>
    <lineage>
        <taxon>Bacteria</taxon>
        <taxon>Pseudomonadati</taxon>
        <taxon>Pseudomonadota</taxon>
        <taxon>Alphaproteobacteria</taxon>
        <taxon>Hyphomicrobiales</taxon>
        <taxon>Nitrobacteraceae</taxon>
        <taxon>Bradyrhizobium</taxon>
    </lineage>
</organism>
<evidence type="ECO:0000256" key="3">
    <source>
        <dbReference type="ARBA" id="ARBA00023163"/>
    </source>
</evidence>
<dbReference type="Pfam" id="PF12833">
    <property type="entry name" value="HTH_18"/>
    <property type="match status" value="1"/>
</dbReference>
<dbReference type="PANTHER" id="PTHR46796:SF6">
    <property type="entry name" value="ARAC SUBFAMILY"/>
    <property type="match status" value="1"/>
</dbReference>
<dbReference type="PRINTS" id="PR00032">
    <property type="entry name" value="HTHARAC"/>
</dbReference>
<reference evidence="6" key="1">
    <citation type="submission" date="2016-08" db="EMBL/GenBank/DDBJ databases">
        <authorList>
            <person name="Varghese N."/>
            <person name="Submissions Spin"/>
        </authorList>
    </citation>
    <scope>NUCLEOTIDE SEQUENCE [LARGE SCALE GENOMIC DNA]</scope>
    <source>
        <strain evidence="6">ERR11</strain>
    </source>
</reference>
<dbReference type="Gene3D" id="1.10.10.60">
    <property type="entry name" value="Homeodomain-like"/>
    <property type="match status" value="1"/>
</dbReference>
<keyword evidence="6" id="KW-1185">Reference proteome</keyword>
<dbReference type="InterPro" id="IPR018062">
    <property type="entry name" value="HTH_AraC-typ_CS"/>
</dbReference>
<dbReference type="PROSITE" id="PS01124">
    <property type="entry name" value="HTH_ARAC_FAMILY_2"/>
    <property type="match status" value="1"/>
</dbReference>
<evidence type="ECO:0000313" key="5">
    <source>
        <dbReference type="EMBL" id="SCB16386.1"/>
    </source>
</evidence>
<dbReference type="PROSITE" id="PS00041">
    <property type="entry name" value="HTH_ARAC_FAMILY_1"/>
    <property type="match status" value="1"/>
</dbReference>
<dbReference type="PANTHER" id="PTHR46796">
    <property type="entry name" value="HTH-TYPE TRANSCRIPTIONAL ACTIVATOR RHAS-RELATED"/>
    <property type="match status" value="1"/>
</dbReference>
<evidence type="ECO:0000256" key="2">
    <source>
        <dbReference type="ARBA" id="ARBA00023125"/>
    </source>
</evidence>
<dbReference type="SUPFAM" id="SSF46689">
    <property type="entry name" value="Homeodomain-like"/>
    <property type="match status" value="1"/>
</dbReference>
<dbReference type="InterPro" id="IPR009057">
    <property type="entry name" value="Homeodomain-like_sf"/>
</dbReference>
<accession>A0A1C3ULM8</accession>
<dbReference type="EMBL" id="FMAI01000002">
    <property type="protein sequence ID" value="SCB16386.1"/>
    <property type="molecule type" value="Genomic_DNA"/>
</dbReference>
<dbReference type="AlphaFoldDB" id="A0A1C3ULM8"/>
<evidence type="ECO:0000259" key="4">
    <source>
        <dbReference type="PROSITE" id="PS01124"/>
    </source>
</evidence>
<proteinExistence type="predicted"/>
<dbReference type="SMART" id="SM00342">
    <property type="entry name" value="HTH_ARAC"/>
    <property type="match status" value="1"/>
</dbReference>
<keyword evidence="1" id="KW-0805">Transcription regulation</keyword>
<sequence>MSSMVDFSVLNVSTNEIPENERIPLLRDFYCRGVLKAEVEARDGKPAAASFTSHVLPEAQLLIGGLCGARVIRTKQLVADGDDSLALIVNRSGVLGISERGHDLRLHAGEAVLTSAEDVTTFERLSLGSCFSLRVPRRVLAPMIVDVDDAVMRVMLESSAGLRLLVDYAVTLVREKAFATPVLRQLGVGHLHDLLALVLGATGEARELAGRRGVKAARLQKAKVSIANNCWRQELSVASVAQELGVTPRYLQRLFEADGKTFSSFLIEQRVKRAHRMLREPGYAGRTVSSIAYDVGFGDLSYFNRCFRRTYNATPSDIRSGEMP</sequence>
<dbReference type="GO" id="GO:0043565">
    <property type="term" value="F:sequence-specific DNA binding"/>
    <property type="evidence" value="ECO:0007669"/>
    <property type="project" value="InterPro"/>
</dbReference>
<evidence type="ECO:0000256" key="1">
    <source>
        <dbReference type="ARBA" id="ARBA00023015"/>
    </source>
</evidence>
<feature type="domain" description="HTH araC/xylS-type" evidence="4">
    <location>
        <begin position="220"/>
        <end position="321"/>
    </location>
</feature>
<dbReference type="InterPro" id="IPR020449">
    <property type="entry name" value="Tscrpt_reg_AraC-type_HTH"/>
</dbReference>
<name>A0A1C3ULM8_9BRAD</name>
<dbReference type="GO" id="GO:0003700">
    <property type="term" value="F:DNA-binding transcription factor activity"/>
    <property type="evidence" value="ECO:0007669"/>
    <property type="project" value="InterPro"/>
</dbReference>
<dbReference type="InterPro" id="IPR018060">
    <property type="entry name" value="HTH_AraC"/>
</dbReference>
<dbReference type="Proteomes" id="UP000199184">
    <property type="component" value="Unassembled WGS sequence"/>
</dbReference>
<dbReference type="InterPro" id="IPR050204">
    <property type="entry name" value="AraC_XylS_family_regulators"/>
</dbReference>
<keyword evidence="3" id="KW-0804">Transcription</keyword>
<keyword evidence="2" id="KW-0238">DNA-binding</keyword>